<dbReference type="PANTHER" id="PTHR10353:SF136">
    <property type="entry name" value="ARYL-PHOSPHO-BETA-D-GLUCOSIDASE BGLC"/>
    <property type="match status" value="1"/>
</dbReference>
<dbReference type="OrthoDB" id="9765195at2"/>
<keyword evidence="2 6" id="KW-0378">Hydrolase</keyword>
<dbReference type="Gene3D" id="3.20.20.80">
    <property type="entry name" value="Glycosidases"/>
    <property type="match status" value="1"/>
</dbReference>
<dbReference type="InterPro" id="IPR018120">
    <property type="entry name" value="Glyco_hydro_1_AS"/>
</dbReference>
<dbReference type="AlphaFoldDB" id="A0A3A9K398"/>
<dbReference type="GO" id="GO:0008422">
    <property type="term" value="F:beta-glucosidase activity"/>
    <property type="evidence" value="ECO:0007669"/>
    <property type="project" value="TreeGrafter"/>
</dbReference>
<keyword evidence="3 6" id="KW-0326">Glycosidase</keyword>
<evidence type="ECO:0000256" key="4">
    <source>
        <dbReference type="PROSITE-ProRule" id="PRU10055"/>
    </source>
</evidence>
<dbReference type="GO" id="GO:0005829">
    <property type="term" value="C:cytosol"/>
    <property type="evidence" value="ECO:0007669"/>
    <property type="project" value="TreeGrafter"/>
</dbReference>
<dbReference type="Pfam" id="PF00232">
    <property type="entry name" value="Glyco_hydro_1"/>
    <property type="match status" value="1"/>
</dbReference>
<dbReference type="GO" id="GO:0016052">
    <property type="term" value="P:carbohydrate catabolic process"/>
    <property type="evidence" value="ECO:0007669"/>
    <property type="project" value="TreeGrafter"/>
</dbReference>
<dbReference type="PROSITE" id="PS00653">
    <property type="entry name" value="GLYCOSYL_HYDROL_F1_2"/>
    <property type="match status" value="1"/>
</dbReference>
<gene>
    <name evidence="7" type="ORF">CR203_13420</name>
</gene>
<comment type="similarity">
    <text evidence="1 5">Belongs to the glycosyl hydrolase 1 family.</text>
</comment>
<dbReference type="PROSITE" id="PS00572">
    <property type="entry name" value="GLYCOSYL_HYDROL_F1_1"/>
    <property type="match status" value="1"/>
</dbReference>
<sequence>MYHRQLKPFPRNFLWGSASAAYQIEGAWDQDGKGPSVWDIYTKIEGTTYKGTNGDIAVDHYNRYEEDVELMAEMGLKTYRFSVAWSRIFPQGNGELNEAGLAFYDSLIEKLLSHNIEPIITVYHWDLPQALMDKYGGWESREIIADFNNYCVELFKRYSDRVKYWVTLNEQNIFIGLGYRSGIHPPGVKDVKRMYEANHIANLANATVIQSFREHGNGGKIGPSFAYGPVYPLNSHPENIVAAENAEEMNNHWYMDVYAWGKYPEAIFNYLKKEGLAPTIEEGDLEILKAGKPDFMGVNYYQTTTVEKNPLDGIGEGAMNTSGKKGTSSESGVPGLFKTIKNPHLKTTNWDWVIDPNGLRIGMRRIKNRYDLPILISENGLGEFDTLDPNDKIDDSYRIDYIKDHLAAIQEAITDGVDIIGYCTWSFTDLLSWLNGYQKRYGFVYVNRDESSEKDLRRIKKNSFYWYKEVIHSNGESLGFHQSVSLK</sequence>
<evidence type="ECO:0000256" key="3">
    <source>
        <dbReference type="ARBA" id="ARBA00023295"/>
    </source>
</evidence>
<dbReference type="RefSeq" id="WP_110934751.1">
    <property type="nucleotide sequence ID" value="NZ_KZ614146.1"/>
</dbReference>
<evidence type="ECO:0000256" key="2">
    <source>
        <dbReference type="ARBA" id="ARBA00022801"/>
    </source>
</evidence>
<feature type="active site" description="Nucleophile" evidence="4">
    <location>
        <position position="378"/>
    </location>
</feature>
<evidence type="ECO:0000256" key="1">
    <source>
        <dbReference type="ARBA" id="ARBA00010838"/>
    </source>
</evidence>
<reference evidence="7 8" key="1">
    <citation type="submission" date="2017-10" db="EMBL/GenBank/DDBJ databases">
        <title>Bacillus sp. nov., a halophilic bacterium isolated from a Keqin Lake.</title>
        <authorList>
            <person name="Wang H."/>
        </authorList>
    </citation>
    <scope>NUCLEOTIDE SEQUENCE [LARGE SCALE GENOMIC DNA]</scope>
    <source>
        <strain evidence="7 8">KCTC 13187</strain>
    </source>
</reference>
<evidence type="ECO:0000256" key="5">
    <source>
        <dbReference type="RuleBase" id="RU003690"/>
    </source>
</evidence>
<evidence type="ECO:0000313" key="8">
    <source>
        <dbReference type="Proteomes" id="UP000281498"/>
    </source>
</evidence>
<evidence type="ECO:0000256" key="6">
    <source>
        <dbReference type="RuleBase" id="RU004468"/>
    </source>
</evidence>
<dbReference type="Proteomes" id="UP000281498">
    <property type="component" value="Unassembled WGS sequence"/>
</dbReference>
<accession>A0A3A9K398</accession>
<keyword evidence="8" id="KW-1185">Reference proteome</keyword>
<dbReference type="InterPro" id="IPR001360">
    <property type="entry name" value="Glyco_hydro_1"/>
</dbReference>
<dbReference type="EMBL" id="PDOE01000005">
    <property type="protein sequence ID" value="RKL66829.1"/>
    <property type="molecule type" value="Genomic_DNA"/>
</dbReference>
<dbReference type="InterPro" id="IPR017853">
    <property type="entry name" value="GH"/>
</dbReference>
<comment type="caution">
    <text evidence="7">The sequence shown here is derived from an EMBL/GenBank/DDBJ whole genome shotgun (WGS) entry which is preliminary data.</text>
</comment>
<organism evidence="7 8">
    <name type="scientific">Salipaludibacillus neizhouensis</name>
    <dbReference type="NCBI Taxonomy" id="885475"/>
    <lineage>
        <taxon>Bacteria</taxon>
        <taxon>Bacillati</taxon>
        <taxon>Bacillota</taxon>
        <taxon>Bacilli</taxon>
        <taxon>Bacillales</taxon>
        <taxon>Bacillaceae</taxon>
    </lineage>
</organism>
<dbReference type="PRINTS" id="PR00131">
    <property type="entry name" value="GLHYDRLASE1"/>
</dbReference>
<evidence type="ECO:0000313" key="7">
    <source>
        <dbReference type="EMBL" id="RKL66829.1"/>
    </source>
</evidence>
<dbReference type="FunFam" id="3.20.20.80:FF:000004">
    <property type="entry name" value="Beta-glucosidase 6-phospho-beta-glucosidase"/>
    <property type="match status" value="1"/>
</dbReference>
<dbReference type="InterPro" id="IPR033132">
    <property type="entry name" value="GH_1_N_CS"/>
</dbReference>
<dbReference type="PANTHER" id="PTHR10353">
    <property type="entry name" value="GLYCOSYL HYDROLASE"/>
    <property type="match status" value="1"/>
</dbReference>
<name>A0A3A9K398_9BACI</name>
<dbReference type="SUPFAM" id="SSF51445">
    <property type="entry name" value="(Trans)glycosidases"/>
    <property type="match status" value="1"/>
</dbReference>
<proteinExistence type="inferred from homology"/>
<protein>
    <submittedName>
        <fullName evidence="7">Aryl-phospho-beta-D-glucosidase</fullName>
    </submittedName>
</protein>